<dbReference type="AlphaFoldDB" id="A0AAP2EY13"/>
<sequence length="57" mass="6445">MKNKNKKDVKNNCVTVRLTDAQVIALQELSKSGVCERETLASAFQYLLTQYIILKKG</sequence>
<proteinExistence type="predicted"/>
<dbReference type="Proteomes" id="UP000653275">
    <property type="component" value="Unassembled WGS sequence"/>
</dbReference>
<reference evidence="1" key="1">
    <citation type="submission" date="2020-12" db="EMBL/GenBank/DDBJ databases">
        <title>Draft genome sequence of Enterobacter spp., Lelliottia spp. and Serratia spp. isolated from drinking water reservoirs and lakes.</title>
        <authorList>
            <person name="Reitter C."/>
            <person name="Neuhaus K."/>
            <person name="Huegler M."/>
        </authorList>
    </citation>
    <scope>NUCLEOTIDE SEQUENCE</scope>
    <source>
        <strain evidence="1">TZW15</strain>
    </source>
</reference>
<accession>A0AAP2EY13</accession>
<gene>
    <name evidence="1" type="ORF">I7V27_00045</name>
</gene>
<evidence type="ECO:0000313" key="2">
    <source>
        <dbReference type="Proteomes" id="UP000653275"/>
    </source>
</evidence>
<dbReference type="RefSeq" id="WP_202665121.1">
    <property type="nucleotide sequence ID" value="NZ_JAENMR010000001.1"/>
</dbReference>
<name>A0AAP2EY13_LELAM</name>
<organism evidence="1 2">
    <name type="scientific">Lelliottia amnigena</name>
    <name type="common">Enterobacter amnigenus</name>
    <dbReference type="NCBI Taxonomy" id="61646"/>
    <lineage>
        <taxon>Bacteria</taxon>
        <taxon>Pseudomonadati</taxon>
        <taxon>Pseudomonadota</taxon>
        <taxon>Gammaproteobacteria</taxon>
        <taxon>Enterobacterales</taxon>
        <taxon>Enterobacteriaceae</taxon>
        <taxon>Lelliottia</taxon>
    </lineage>
</organism>
<protein>
    <submittedName>
        <fullName evidence="1">Uncharacterized protein</fullName>
    </submittedName>
</protein>
<comment type="caution">
    <text evidence="1">The sequence shown here is derived from an EMBL/GenBank/DDBJ whole genome shotgun (WGS) entry which is preliminary data.</text>
</comment>
<evidence type="ECO:0000313" key="1">
    <source>
        <dbReference type="EMBL" id="MBL5932866.1"/>
    </source>
</evidence>
<dbReference type="EMBL" id="JAENMS010000001">
    <property type="protein sequence ID" value="MBL5932866.1"/>
    <property type="molecule type" value="Genomic_DNA"/>
</dbReference>